<dbReference type="Proteomes" id="UP000516696">
    <property type="component" value="Chromosome"/>
</dbReference>
<evidence type="ECO:0000259" key="7">
    <source>
        <dbReference type="PROSITE" id="PS50106"/>
    </source>
</evidence>
<dbReference type="InterPro" id="IPR004447">
    <property type="entry name" value="Peptidase_S41A"/>
</dbReference>
<dbReference type="Pfam" id="PF13180">
    <property type="entry name" value="PDZ_2"/>
    <property type="match status" value="1"/>
</dbReference>
<evidence type="ECO:0000313" key="10">
    <source>
        <dbReference type="EMBL" id="QOG27128.1"/>
    </source>
</evidence>
<dbReference type="InterPro" id="IPR036366">
    <property type="entry name" value="PGBDSf"/>
</dbReference>
<name>A0A366U513_ENTGA</name>
<evidence type="ECO:0000313" key="8">
    <source>
        <dbReference type="EMBL" id="MBA0973251.1"/>
    </source>
</evidence>
<protein>
    <submittedName>
        <fullName evidence="9">PDZ domain-containing protein</fullName>
    </submittedName>
    <submittedName>
        <fullName evidence="8">S41 family peptidase</fullName>
    </submittedName>
</protein>
<dbReference type="GO" id="GO:0007165">
    <property type="term" value="P:signal transduction"/>
    <property type="evidence" value="ECO:0007669"/>
    <property type="project" value="TreeGrafter"/>
</dbReference>
<dbReference type="InterPro" id="IPR002477">
    <property type="entry name" value="Peptidoglycan-bd-like"/>
</dbReference>
<dbReference type="GO" id="GO:0030288">
    <property type="term" value="C:outer membrane-bounded periplasmic space"/>
    <property type="evidence" value="ECO:0007669"/>
    <property type="project" value="TreeGrafter"/>
</dbReference>
<dbReference type="CDD" id="cd06782">
    <property type="entry name" value="cpPDZ_CPP-like"/>
    <property type="match status" value="1"/>
</dbReference>
<dbReference type="CDD" id="cd07560">
    <property type="entry name" value="Peptidase_S41_CPP"/>
    <property type="match status" value="1"/>
</dbReference>
<dbReference type="AlphaFoldDB" id="A0A366U513"/>
<reference evidence="10 12" key="2">
    <citation type="submission" date="2020-03" db="EMBL/GenBank/DDBJ databases">
        <title>Characterization of ganglioside-mimicking enterococci.</title>
        <authorList>
            <person name="Patry R.T."/>
            <person name="Nothaft H."/>
            <person name="Bridger R."/>
            <person name="Shajahan A."/>
            <person name="Huynh S."/>
            <person name="Sanchez S."/>
            <person name="Azadi P."/>
            <person name="Cooper K."/>
            <person name="Miller W.G."/>
            <person name="Parker C.T."/>
            <person name="Wells L."/>
            <person name="Szymanski C.M."/>
        </authorList>
    </citation>
    <scope>NUCLEOTIDE SEQUENCE [LARGE SCALE GENOMIC DNA]</scope>
    <source>
        <strain evidence="10 12">EGM181</strain>
    </source>
</reference>
<dbReference type="Gene3D" id="3.90.226.10">
    <property type="entry name" value="2-enoyl-CoA Hydratase, Chain A, domain 1"/>
    <property type="match status" value="1"/>
</dbReference>
<dbReference type="EMBL" id="CP050485">
    <property type="protein sequence ID" value="QOG27128.1"/>
    <property type="molecule type" value="Genomic_DNA"/>
</dbReference>
<proteinExistence type="inferred from homology"/>
<dbReference type="Gene3D" id="2.30.42.10">
    <property type="match status" value="1"/>
</dbReference>
<dbReference type="InterPro" id="IPR036034">
    <property type="entry name" value="PDZ_sf"/>
</dbReference>
<dbReference type="Gene3D" id="3.30.750.44">
    <property type="match status" value="1"/>
</dbReference>
<gene>
    <name evidence="10" type="ORF">EGM181_07645</name>
    <name evidence="9" type="ORF">GTI89_01370</name>
    <name evidence="8" type="ORF">HWH42_11815</name>
</gene>
<dbReference type="PROSITE" id="PS50106">
    <property type="entry name" value="PDZ"/>
    <property type="match status" value="1"/>
</dbReference>
<dbReference type="InterPro" id="IPR001478">
    <property type="entry name" value="PDZ"/>
</dbReference>
<feature type="transmembrane region" description="Helical" evidence="6">
    <location>
        <begin position="9"/>
        <end position="27"/>
    </location>
</feature>
<evidence type="ECO:0000256" key="3">
    <source>
        <dbReference type="ARBA" id="ARBA00022801"/>
    </source>
</evidence>
<dbReference type="GO" id="GO:0008236">
    <property type="term" value="F:serine-type peptidase activity"/>
    <property type="evidence" value="ECO:0007669"/>
    <property type="project" value="UniProtKB-KW"/>
</dbReference>
<keyword evidence="4 5" id="KW-0720">Serine protease</keyword>
<keyword evidence="2 5" id="KW-0645">Protease</keyword>
<evidence type="ECO:0000313" key="12">
    <source>
        <dbReference type="Proteomes" id="UP000516696"/>
    </source>
</evidence>
<dbReference type="Pfam" id="PF22694">
    <property type="entry name" value="CtpB_N-like"/>
    <property type="match status" value="1"/>
</dbReference>
<dbReference type="EMBL" id="WVTI01000001">
    <property type="protein sequence ID" value="MXS24740.1"/>
    <property type="molecule type" value="Genomic_DNA"/>
</dbReference>
<dbReference type="GO" id="GO:0006508">
    <property type="term" value="P:proteolysis"/>
    <property type="evidence" value="ECO:0007669"/>
    <property type="project" value="UniProtKB-KW"/>
</dbReference>
<feature type="domain" description="PDZ" evidence="7">
    <location>
        <begin position="97"/>
        <end position="166"/>
    </location>
</feature>
<evidence type="ECO:0000313" key="13">
    <source>
        <dbReference type="Proteomes" id="UP000571857"/>
    </source>
</evidence>
<dbReference type="Pfam" id="PF01471">
    <property type="entry name" value="PG_binding_1"/>
    <property type="match status" value="1"/>
</dbReference>
<dbReference type="Proteomes" id="UP000571857">
    <property type="component" value="Unassembled WGS sequence"/>
</dbReference>
<evidence type="ECO:0000256" key="1">
    <source>
        <dbReference type="ARBA" id="ARBA00009179"/>
    </source>
</evidence>
<dbReference type="InterPro" id="IPR036365">
    <property type="entry name" value="PGBD-like_sf"/>
</dbReference>
<dbReference type="InterPro" id="IPR029045">
    <property type="entry name" value="ClpP/crotonase-like_dom_sf"/>
</dbReference>
<dbReference type="PANTHER" id="PTHR32060">
    <property type="entry name" value="TAIL-SPECIFIC PROTEASE"/>
    <property type="match status" value="1"/>
</dbReference>
<sequence>MKNVSFHRYVISLICVAILSGGGVYIWQKSTAATQSPQNQPTVATSNELEKVQTLFDQIRANYYQEVDEDVLVEGALKGMTDALGDPYTTYLSESAANELDQSLSSSFEGIGATLTLVNDYPEVAQAPIKNSPAEKNGLRLNDRILKVDGKETKGLSLTEVVNNIRGKKGTTVKLTIQREKETFDVSITRDTIPVDTVHTDLDSEKKIGKIEITTFGESTASELKEGIESLRKKGAKSFILDVRQNPGGLLDQVQIMASMFLEDGKTIVKFADDSGVISETKASAALDEGFKVTEPVVVLVDGGSASAAEIFAAALQESADIPVVGTETFGKGTVQNVKELGDNSELKMTVMKWLTPNEEWVNEQGVMPDHQADFPEYAYLAPLPRDKELKEGQSSEAVDRLNQFLSALGYRTTGDTFDQTTVSAVQAVQQKAELEVTGKVNAETAQAIEKAVTDQLKQEDHAYLKAVELLSK</sequence>
<dbReference type="RefSeq" id="WP_003126968.1">
    <property type="nucleotide sequence ID" value="NZ_BTSN01000002.1"/>
</dbReference>
<dbReference type="NCBIfam" id="TIGR00225">
    <property type="entry name" value="prc"/>
    <property type="match status" value="1"/>
</dbReference>
<dbReference type="SUPFAM" id="SSF52096">
    <property type="entry name" value="ClpP/crotonase"/>
    <property type="match status" value="1"/>
</dbReference>
<dbReference type="SUPFAM" id="SSF47090">
    <property type="entry name" value="PGBD-like"/>
    <property type="match status" value="1"/>
</dbReference>
<accession>A0A366U513</accession>
<keyword evidence="6" id="KW-0812">Transmembrane</keyword>
<keyword evidence="6" id="KW-0472">Membrane</keyword>
<dbReference type="InterPro" id="IPR055210">
    <property type="entry name" value="CtpA/B_N"/>
</dbReference>
<dbReference type="PANTHER" id="PTHR32060:SF30">
    <property type="entry name" value="CARBOXY-TERMINAL PROCESSING PROTEASE CTPA"/>
    <property type="match status" value="1"/>
</dbReference>
<evidence type="ECO:0000313" key="9">
    <source>
        <dbReference type="EMBL" id="MXS24740.1"/>
    </source>
</evidence>
<dbReference type="SMART" id="SM00245">
    <property type="entry name" value="TSPc"/>
    <property type="match status" value="1"/>
</dbReference>
<organism evidence="9 11">
    <name type="scientific">Enterococcus gallinarum</name>
    <dbReference type="NCBI Taxonomy" id="1353"/>
    <lineage>
        <taxon>Bacteria</taxon>
        <taxon>Bacillati</taxon>
        <taxon>Bacillota</taxon>
        <taxon>Bacilli</taxon>
        <taxon>Lactobacillales</taxon>
        <taxon>Enterococcaceae</taxon>
        <taxon>Enterococcus</taxon>
    </lineage>
</organism>
<dbReference type="EMBL" id="JABXJK010000064">
    <property type="protein sequence ID" value="MBA0973251.1"/>
    <property type="molecule type" value="Genomic_DNA"/>
</dbReference>
<keyword evidence="3 5" id="KW-0378">Hydrolase</keyword>
<dbReference type="SMART" id="SM00228">
    <property type="entry name" value="PDZ"/>
    <property type="match status" value="1"/>
</dbReference>
<keyword evidence="6" id="KW-1133">Transmembrane helix</keyword>
<evidence type="ECO:0000313" key="11">
    <source>
        <dbReference type="Proteomes" id="UP000439965"/>
    </source>
</evidence>
<evidence type="ECO:0000256" key="5">
    <source>
        <dbReference type="RuleBase" id="RU004404"/>
    </source>
</evidence>
<comment type="similarity">
    <text evidence="1 5">Belongs to the peptidase S41A family.</text>
</comment>
<reference evidence="9 11" key="1">
    <citation type="submission" date="2019-04" db="EMBL/GenBank/DDBJ databases">
        <title>Step-wise assembly of the neonatal virome modulated by breast feeding.</title>
        <authorList>
            <person name="Liang G."/>
            <person name="Bushman F."/>
        </authorList>
    </citation>
    <scope>NUCLEOTIDE SEQUENCE [LARGE SCALE GENOMIC DNA]</scope>
    <source>
        <strain evidence="9 11">E3404</strain>
    </source>
</reference>
<dbReference type="SUPFAM" id="SSF50156">
    <property type="entry name" value="PDZ domain-like"/>
    <property type="match status" value="1"/>
</dbReference>
<dbReference type="InterPro" id="IPR005151">
    <property type="entry name" value="Tail-specific_protease"/>
</dbReference>
<evidence type="ECO:0000256" key="2">
    <source>
        <dbReference type="ARBA" id="ARBA00022670"/>
    </source>
</evidence>
<dbReference type="Gene3D" id="1.10.101.10">
    <property type="entry name" value="PGBD-like superfamily/PGBD"/>
    <property type="match status" value="1"/>
</dbReference>
<dbReference type="Proteomes" id="UP000439965">
    <property type="component" value="Unassembled WGS sequence"/>
</dbReference>
<reference evidence="8 13" key="3">
    <citation type="submission" date="2020-06" db="EMBL/GenBank/DDBJ databases">
        <title>Crossreactivity between MHC class I-restricted antigens from cancer cells and an enterococcal bacteriophage.</title>
        <authorList>
            <person name="Fluckiger A."/>
            <person name="Daillere R."/>
            <person name="Sassi M."/>
            <person name="Cattoir V."/>
            <person name="Kroemer G."/>
            <person name="Zitvogel L."/>
        </authorList>
    </citation>
    <scope>NUCLEOTIDE SEQUENCE [LARGE SCALE GENOMIC DNA]</scope>
    <source>
        <strain evidence="8 13">EG4</strain>
    </source>
</reference>
<dbReference type="Pfam" id="PF03572">
    <property type="entry name" value="Peptidase_S41"/>
    <property type="match status" value="1"/>
</dbReference>
<dbReference type="GO" id="GO:0004175">
    <property type="term" value="F:endopeptidase activity"/>
    <property type="evidence" value="ECO:0007669"/>
    <property type="project" value="TreeGrafter"/>
</dbReference>
<dbReference type="FunFam" id="2.30.42.10:FF:000063">
    <property type="entry name" value="Peptidase, S41 family"/>
    <property type="match status" value="1"/>
</dbReference>
<evidence type="ECO:0000256" key="4">
    <source>
        <dbReference type="ARBA" id="ARBA00022825"/>
    </source>
</evidence>
<evidence type="ECO:0000256" key="6">
    <source>
        <dbReference type="SAM" id="Phobius"/>
    </source>
</evidence>